<gene>
    <name evidence="11" type="ORF">TKK_003461</name>
</gene>
<keyword evidence="7" id="KW-0472">Membrane</keyword>
<evidence type="ECO:0000313" key="11">
    <source>
        <dbReference type="EMBL" id="KAL3403780.1"/>
    </source>
</evidence>
<evidence type="ECO:0000256" key="6">
    <source>
        <dbReference type="ARBA" id="ARBA00022989"/>
    </source>
</evidence>
<keyword evidence="12" id="KW-1185">Reference proteome</keyword>
<dbReference type="AlphaFoldDB" id="A0ABD2XF74"/>
<evidence type="ECO:0000256" key="5">
    <source>
        <dbReference type="ARBA" id="ARBA00022725"/>
    </source>
</evidence>
<feature type="chain" id="PRO_5044743357" evidence="10">
    <location>
        <begin position="17"/>
        <end position="102"/>
    </location>
</feature>
<evidence type="ECO:0000256" key="1">
    <source>
        <dbReference type="ARBA" id="ARBA00004651"/>
    </source>
</evidence>
<keyword evidence="10" id="KW-0732">Signal</keyword>
<dbReference type="Proteomes" id="UP001627154">
    <property type="component" value="Unassembled WGS sequence"/>
</dbReference>
<feature type="signal peptide" evidence="10">
    <location>
        <begin position="1"/>
        <end position="16"/>
    </location>
</feature>
<protein>
    <submittedName>
        <fullName evidence="11">Uncharacterized protein</fullName>
    </submittedName>
</protein>
<dbReference type="PANTHER" id="PTHR21137">
    <property type="entry name" value="ODORANT RECEPTOR"/>
    <property type="match status" value="1"/>
</dbReference>
<proteinExistence type="predicted"/>
<evidence type="ECO:0000256" key="8">
    <source>
        <dbReference type="ARBA" id="ARBA00023170"/>
    </source>
</evidence>
<keyword evidence="8" id="KW-0675">Receptor</keyword>
<dbReference type="EMBL" id="JBJJXI010000028">
    <property type="protein sequence ID" value="KAL3403780.1"/>
    <property type="molecule type" value="Genomic_DNA"/>
</dbReference>
<keyword evidence="3" id="KW-0716">Sensory transduction</keyword>
<comment type="subcellular location">
    <subcellularLocation>
        <location evidence="1">Cell membrane</location>
        <topology evidence="1">Multi-pass membrane protein</topology>
    </subcellularLocation>
</comment>
<organism evidence="11 12">
    <name type="scientific">Trichogramma kaykai</name>
    <dbReference type="NCBI Taxonomy" id="54128"/>
    <lineage>
        <taxon>Eukaryota</taxon>
        <taxon>Metazoa</taxon>
        <taxon>Ecdysozoa</taxon>
        <taxon>Arthropoda</taxon>
        <taxon>Hexapoda</taxon>
        <taxon>Insecta</taxon>
        <taxon>Pterygota</taxon>
        <taxon>Neoptera</taxon>
        <taxon>Endopterygota</taxon>
        <taxon>Hymenoptera</taxon>
        <taxon>Apocrita</taxon>
        <taxon>Proctotrupomorpha</taxon>
        <taxon>Chalcidoidea</taxon>
        <taxon>Trichogrammatidae</taxon>
        <taxon>Trichogramma</taxon>
    </lineage>
</organism>
<dbReference type="GO" id="GO:0005886">
    <property type="term" value="C:plasma membrane"/>
    <property type="evidence" value="ECO:0007669"/>
    <property type="project" value="UniProtKB-SubCell"/>
</dbReference>
<evidence type="ECO:0000313" key="12">
    <source>
        <dbReference type="Proteomes" id="UP001627154"/>
    </source>
</evidence>
<evidence type="ECO:0000256" key="10">
    <source>
        <dbReference type="SAM" id="SignalP"/>
    </source>
</evidence>
<evidence type="ECO:0000256" key="4">
    <source>
        <dbReference type="ARBA" id="ARBA00022692"/>
    </source>
</evidence>
<comment type="caution">
    <text evidence="11">The sequence shown here is derived from an EMBL/GenBank/DDBJ whole genome shotgun (WGS) entry which is preliminary data.</text>
</comment>
<name>A0ABD2XF74_9HYME</name>
<dbReference type="Pfam" id="PF02949">
    <property type="entry name" value="7tm_6"/>
    <property type="match status" value="1"/>
</dbReference>
<dbReference type="PANTHER" id="PTHR21137:SF35">
    <property type="entry name" value="ODORANT RECEPTOR 19A-RELATED"/>
    <property type="match status" value="1"/>
</dbReference>
<reference evidence="11 12" key="1">
    <citation type="journal article" date="2024" name="bioRxiv">
        <title>A reference genome for Trichogramma kaykai: A tiny desert-dwelling parasitoid wasp with competing sex-ratio distorters.</title>
        <authorList>
            <person name="Culotta J."/>
            <person name="Lindsey A.R."/>
        </authorList>
    </citation>
    <scope>NUCLEOTIDE SEQUENCE [LARGE SCALE GENOMIC DNA]</scope>
    <source>
        <strain evidence="11 12">KSX58</strain>
    </source>
</reference>
<sequence length="102" mass="11412">MAVAFTIILIMVLVICYPSQLLLDASNDIYFKCYSSKWYVYPVKTRRLLILMMTKAAEPCCMTIGPTVPLDLETASIVLEKLDYLNFLPDPSSSGQAEPDPT</sequence>
<evidence type="ECO:0000256" key="2">
    <source>
        <dbReference type="ARBA" id="ARBA00022475"/>
    </source>
</evidence>
<keyword evidence="6" id="KW-1133">Transmembrane helix</keyword>
<dbReference type="GO" id="GO:0007165">
    <property type="term" value="P:signal transduction"/>
    <property type="evidence" value="ECO:0007669"/>
    <property type="project" value="UniProtKB-KW"/>
</dbReference>
<evidence type="ECO:0000256" key="3">
    <source>
        <dbReference type="ARBA" id="ARBA00022606"/>
    </source>
</evidence>
<evidence type="ECO:0000256" key="9">
    <source>
        <dbReference type="ARBA" id="ARBA00023224"/>
    </source>
</evidence>
<keyword evidence="5" id="KW-0552">Olfaction</keyword>
<accession>A0ABD2XF74</accession>
<keyword evidence="9" id="KW-0807">Transducer</keyword>
<dbReference type="GO" id="GO:0007608">
    <property type="term" value="P:sensory perception of smell"/>
    <property type="evidence" value="ECO:0007669"/>
    <property type="project" value="UniProtKB-KW"/>
</dbReference>
<keyword evidence="2" id="KW-1003">Cell membrane</keyword>
<evidence type="ECO:0000256" key="7">
    <source>
        <dbReference type="ARBA" id="ARBA00023136"/>
    </source>
</evidence>
<dbReference type="InterPro" id="IPR004117">
    <property type="entry name" value="7tm6_olfct_rcpt"/>
</dbReference>
<keyword evidence="4" id="KW-0812">Transmembrane</keyword>